<dbReference type="HAMAP" id="MF_00978">
    <property type="entry name" value="Bifunct_BirA"/>
    <property type="match status" value="1"/>
</dbReference>
<dbReference type="SUPFAM" id="SSF46785">
    <property type="entry name" value="Winged helix' DNA-binding domain"/>
    <property type="match status" value="1"/>
</dbReference>
<dbReference type="InterPro" id="IPR030855">
    <property type="entry name" value="Bifunct_BirA"/>
</dbReference>
<dbReference type="CDD" id="cd00090">
    <property type="entry name" value="HTH_ARSR"/>
    <property type="match status" value="1"/>
</dbReference>
<accession>A0A9D2GAT4</accession>
<dbReference type="InterPro" id="IPR011991">
    <property type="entry name" value="ArsR-like_HTH"/>
</dbReference>
<dbReference type="InterPro" id="IPR008988">
    <property type="entry name" value="Transcriptional_repressor_C"/>
</dbReference>
<dbReference type="PROSITE" id="PS51733">
    <property type="entry name" value="BPL_LPL_CATALYTIC"/>
    <property type="match status" value="1"/>
</dbReference>
<reference evidence="7" key="2">
    <citation type="submission" date="2021-04" db="EMBL/GenBank/DDBJ databases">
        <authorList>
            <person name="Gilroy R."/>
        </authorList>
    </citation>
    <scope>NUCLEOTIDE SEQUENCE</scope>
    <source>
        <strain evidence="7">CHK196-3914</strain>
    </source>
</reference>
<dbReference type="Gene3D" id="1.10.10.10">
    <property type="entry name" value="Winged helix-like DNA-binding domain superfamily/Winged helix DNA-binding domain"/>
    <property type="match status" value="1"/>
</dbReference>
<dbReference type="GO" id="GO:0004077">
    <property type="term" value="F:biotin--[biotin carboxyl-carrier protein] ligase activity"/>
    <property type="evidence" value="ECO:0007669"/>
    <property type="project" value="UniProtKB-UniRule"/>
</dbReference>
<dbReference type="EMBL" id="DXAY01000246">
    <property type="protein sequence ID" value="HIZ75630.1"/>
    <property type="molecule type" value="Genomic_DNA"/>
</dbReference>
<dbReference type="InterPro" id="IPR036390">
    <property type="entry name" value="WH_DNA-bd_sf"/>
</dbReference>
<comment type="catalytic activity">
    <reaction evidence="5">
        <text>biotin + L-lysyl-[protein] + ATP = N(6)-biotinyl-L-lysyl-[protein] + AMP + diphosphate + H(+)</text>
        <dbReference type="Rhea" id="RHEA:11756"/>
        <dbReference type="Rhea" id="RHEA-COMP:9752"/>
        <dbReference type="Rhea" id="RHEA-COMP:10505"/>
        <dbReference type="ChEBI" id="CHEBI:15378"/>
        <dbReference type="ChEBI" id="CHEBI:29969"/>
        <dbReference type="ChEBI" id="CHEBI:30616"/>
        <dbReference type="ChEBI" id="CHEBI:33019"/>
        <dbReference type="ChEBI" id="CHEBI:57586"/>
        <dbReference type="ChEBI" id="CHEBI:83144"/>
        <dbReference type="ChEBI" id="CHEBI:456215"/>
        <dbReference type="EC" id="6.3.4.15"/>
    </reaction>
</comment>
<dbReference type="Pfam" id="PF03099">
    <property type="entry name" value="BPL_LplA_LipB"/>
    <property type="match status" value="1"/>
</dbReference>
<feature type="binding site" evidence="5">
    <location>
        <begin position="117"/>
        <end position="119"/>
    </location>
    <ligand>
        <name>biotin</name>
        <dbReference type="ChEBI" id="CHEBI:57586"/>
    </ligand>
</feature>
<feature type="DNA-binding region" description="H-T-H motif" evidence="5">
    <location>
        <begin position="18"/>
        <end position="37"/>
    </location>
</feature>
<evidence type="ECO:0000256" key="4">
    <source>
        <dbReference type="ARBA" id="ARBA00023267"/>
    </source>
</evidence>
<dbReference type="Pfam" id="PF02237">
    <property type="entry name" value="BPL_C"/>
    <property type="match status" value="1"/>
</dbReference>
<dbReference type="AlphaFoldDB" id="A0A9D2GAT4"/>
<dbReference type="GO" id="GO:0005524">
    <property type="term" value="F:ATP binding"/>
    <property type="evidence" value="ECO:0007669"/>
    <property type="project" value="UniProtKB-UniRule"/>
</dbReference>
<organism evidence="7 8">
    <name type="scientific">Candidatus Mediterraneibacter stercoravium</name>
    <dbReference type="NCBI Taxonomy" id="2838685"/>
    <lineage>
        <taxon>Bacteria</taxon>
        <taxon>Bacillati</taxon>
        <taxon>Bacillota</taxon>
        <taxon>Clostridia</taxon>
        <taxon>Lachnospirales</taxon>
        <taxon>Lachnospiraceae</taxon>
        <taxon>Mediterraneibacter</taxon>
    </lineage>
</organism>
<keyword evidence="2 5" id="KW-0547">Nucleotide-binding</keyword>
<dbReference type="EC" id="6.3.4.15" evidence="5"/>
<proteinExistence type="inferred from homology"/>
<protein>
    <recommendedName>
        <fullName evidence="5">Bifunctional ligase/repressor BirA</fullName>
    </recommendedName>
    <alternativeName>
        <fullName evidence="5">Biotin--[acetyl-CoA-carboxylase] ligase</fullName>
        <ecNumber evidence="5">6.3.4.15</ecNumber>
    </alternativeName>
    <alternativeName>
        <fullName evidence="5">Biotin--protein ligase</fullName>
    </alternativeName>
    <alternativeName>
        <fullName evidence="5">Biotin-[acetyl-CoA carboxylase] synthetase</fullName>
    </alternativeName>
</protein>
<sequence length="326" mass="36265">MKTKILKLLRKADGYVSGQQICEQLDVSRTAVWKVIRQLKEEGYQIEAVRNRGYRIVEMPDVLTGEELKSLMQTQWAGRNIVCYPETDSTNLRIRELGDAGAPHGTLAVADMQTAGRGRRGRTWESPPGSSIYMSILLRPDIIPGAAPMLTLVMACSVAEGISDCENVDVRIKWPNDVIAGGKKLVGILTEMSTQIDYINHVTIGVGINVNMTEFPENIRDTATSLRLETGHKVRRAPLIAAIMKRFEENYAVFLKTQDMSGLMEKYSGMLINLDRDVLVLGAEDSYKAHALGIDRQGELIVRREDGTEEKIYAGEVSVRGVYGYV</sequence>
<dbReference type="Gene3D" id="3.30.930.10">
    <property type="entry name" value="Bira Bifunctional Protein, Domain 2"/>
    <property type="match status" value="1"/>
</dbReference>
<feature type="binding site" evidence="5">
    <location>
        <position position="184"/>
    </location>
    <ligand>
        <name>biotin</name>
        <dbReference type="ChEBI" id="CHEBI:57586"/>
    </ligand>
</feature>
<evidence type="ECO:0000259" key="6">
    <source>
        <dbReference type="PROSITE" id="PS51733"/>
    </source>
</evidence>
<dbReference type="GO" id="GO:0016740">
    <property type="term" value="F:transferase activity"/>
    <property type="evidence" value="ECO:0007669"/>
    <property type="project" value="UniProtKB-ARBA"/>
</dbReference>
<dbReference type="InterPro" id="IPR004143">
    <property type="entry name" value="BPL_LPL_catalytic"/>
</dbReference>
<dbReference type="InterPro" id="IPR036388">
    <property type="entry name" value="WH-like_DNA-bd_sf"/>
</dbReference>
<dbReference type="Proteomes" id="UP000824116">
    <property type="component" value="Unassembled WGS sequence"/>
</dbReference>
<comment type="similarity">
    <text evidence="5">Belongs to the biotin--protein ligase family.</text>
</comment>
<reference evidence="7" key="1">
    <citation type="journal article" date="2021" name="PeerJ">
        <title>Extensive microbial diversity within the chicken gut microbiome revealed by metagenomics and culture.</title>
        <authorList>
            <person name="Gilroy R."/>
            <person name="Ravi A."/>
            <person name="Getino M."/>
            <person name="Pursley I."/>
            <person name="Horton D.L."/>
            <person name="Alikhan N.F."/>
            <person name="Baker D."/>
            <person name="Gharbi K."/>
            <person name="Hall N."/>
            <person name="Watson M."/>
            <person name="Adriaenssens E.M."/>
            <person name="Foster-Nyarko E."/>
            <person name="Jarju S."/>
            <person name="Secka A."/>
            <person name="Antonio M."/>
            <person name="Oren A."/>
            <person name="Chaudhuri R.R."/>
            <person name="La Ragione R."/>
            <person name="Hildebrand F."/>
            <person name="Pallen M.J."/>
        </authorList>
    </citation>
    <scope>NUCLEOTIDE SEQUENCE</scope>
    <source>
        <strain evidence="7">CHK196-3914</strain>
    </source>
</reference>
<comment type="caution">
    <text evidence="7">The sequence shown here is derived from an EMBL/GenBank/DDBJ whole genome shotgun (WGS) entry which is preliminary data.</text>
</comment>
<keyword evidence="5" id="KW-0238">DNA-binding</keyword>
<evidence type="ECO:0000256" key="2">
    <source>
        <dbReference type="ARBA" id="ARBA00022741"/>
    </source>
</evidence>
<keyword evidence="5" id="KW-0678">Repressor</keyword>
<evidence type="ECO:0000313" key="8">
    <source>
        <dbReference type="Proteomes" id="UP000824116"/>
    </source>
</evidence>
<keyword evidence="4 5" id="KW-0092">Biotin</keyword>
<dbReference type="Pfam" id="PF08279">
    <property type="entry name" value="HTH_11"/>
    <property type="match status" value="1"/>
</dbReference>
<keyword evidence="5" id="KW-0804">Transcription</keyword>
<dbReference type="Gene3D" id="2.30.30.100">
    <property type="match status" value="1"/>
</dbReference>
<feature type="binding site" evidence="5">
    <location>
        <begin position="89"/>
        <end position="91"/>
    </location>
    <ligand>
        <name>biotin</name>
        <dbReference type="ChEBI" id="CHEBI:57586"/>
    </ligand>
</feature>
<evidence type="ECO:0000256" key="3">
    <source>
        <dbReference type="ARBA" id="ARBA00022840"/>
    </source>
</evidence>
<feature type="binding site" evidence="5">
    <location>
        <position position="113"/>
    </location>
    <ligand>
        <name>biotin</name>
        <dbReference type="ChEBI" id="CHEBI:57586"/>
    </ligand>
</feature>
<dbReference type="GO" id="GO:0003677">
    <property type="term" value="F:DNA binding"/>
    <property type="evidence" value="ECO:0007669"/>
    <property type="project" value="UniProtKB-UniRule"/>
</dbReference>
<dbReference type="GO" id="GO:0006355">
    <property type="term" value="P:regulation of DNA-templated transcription"/>
    <property type="evidence" value="ECO:0007669"/>
    <property type="project" value="UniProtKB-UniRule"/>
</dbReference>
<dbReference type="PANTHER" id="PTHR12835:SF5">
    <property type="entry name" value="BIOTIN--PROTEIN LIGASE"/>
    <property type="match status" value="1"/>
</dbReference>
<keyword evidence="5" id="KW-0805">Transcription regulation</keyword>
<dbReference type="SUPFAM" id="SSF50037">
    <property type="entry name" value="C-terminal domain of transcriptional repressors"/>
    <property type="match status" value="1"/>
</dbReference>
<dbReference type="PANTHER" id="PTHR12835">
    <property type="entry name" value="BIOTIN PROTEIN LIGASE"/>
    <property type="match status" value="1"/>
</dbReference>
<comment type="function">
    <text evidence="5">Acts both as a biotin--[acetyl-CoA-carboxylase] ligase and a repressor.</text>
</comment>
<dbReference type="SUPFAM" id="SSF55681">
    <property type="entry name" value="Class II aaRS and biotin synthetases"/>
    <property type="match status" value="1"/>
</dbReference>
<evidence type="ECO:0000256" key="5">
    <source>
        <dbReference type="HAMAP-Rule" id="MF_00978"/>
    </source>
</evidence>
<evidence type="ECO:0000256" key="1">
    <source>
        <dbReference type="ARBA" id="ARBA00022598"/>
    </source>
</evidence>
<name>A0A9D2GAT4_9FIRM</name>
<dbReference type="InterPro" id="IPR004408">
    <property type="entry name" value="Biotin_CoA_COase_ligase"/>
</dbReference>
<keyword evidence="3 5" id="KW-0067">ATP-binding</keyword>
<dbReference type="InterPro" id="IPR013196">
    <property type="entry name" value="HTH_11"/>
</dbReference>
<gene>
    <name evidence="5" type="primary">birA</name>
    <name evidence="7" type="ORF">H9723_10410</name>
</gene>
<dbReference type="NCBIfam" id="TIGR00121">
    <property type="entry name" value="birA_ligase"/>
    <property type="match status" value="1"/>
</dbReference>
<dbReference type="InterPro" id="IPR003142">
    <property type="entry name" value="BPL_C"/>
</dbReference>
<dbReference type="CDD" id="cd16442">
    <property type="entry name" value="BPL"/>
    <property type="match status" value="1"/>
</dbReference>
<dbReference type="InterPro" id="IPR045864">
    <property type="entry name" value="aa-tRNA-synth_II/BPL/LPL"/>
</dbReference>
<keyword evidence="1 5" id="KW-0436">Ligase</keyword>
<feature type="domain" description="BPL/LPL catalytic" evidence="6">
    <location>
        <begin position="65"/>
        <end position="255"/>
    </location>
</feature>
<evidence type="ECO:0000313" key="7">
    <source>
        <dbReference type="EMBL" id="HIZ75630.1"/>
    </source>
</evidence>
<dbReference type="GO" id="GO:0005737">
    <property type="term" value="C:cytoplasm"/>
    <property type="evidence" value="ECO:0007669"/>
    <property type="project" value="TreeGrafter"/>
</dbReference>
<dbReference type="GO" id="GO:0009249">
    <property type="term" value="P:protein lipoylation"/>
    <property type="evidence" value="ECO:0007669"/>
    <property type="project" value="UniProtKB-ARBA"/>
</dbReference>